<comment type="caution">
    <text evidence="4">The sequence shown here is derived from an EMBL/GenBank/DDBJ whole genome shotgun (WGS) entry which is preliminary data.</text>
</comment>
<dbReference type="NCBIfam" id="TIGR04215">
    <property type="entry name" value="choice_anch_A"/>
    <property type="match status" value="1"/>
</dbReference>
<feature type="compositionally biased region" description="Low complexity" evidence="1">
    <location>
        <begin position="381"/>
        <end position="392"/>
    </location>
</feature>
<sequence length="445" mass="45314">MSEEERARWRPTRPAATVTAALISVGGVLLACAFTAADRTEPVPAGPGPCVPGTCPETYPEPHSGPFAGRDNGVNVFVGGDFTVRQAAGEAEGRVVTLGAFQMAKGGGVPEYYRVGAAGTGSRVPPDNGLPYLRVGGDLRIAPHQRLLAEEGTASGTVAYAGALTGTVAPKAAHDEAAVAEYRQLREELTSASTCYAYDKGVPRKATGTAVNQGNRTLFTGDGKSALQVFNVPFDLTGRSDAPQDLVFEAVPRDATVLVNLTNARGSAKKVVNSSATALVGVRRERLLWNIPDAKEIRLTGSGQLDGAVLAGRRAGLTHLTVPVVNGRFFTAGSLTHESGAGAAGQAIHAYPFEGTLPECGTGPTADPDTAEPAPSPVPSAPATLPADAAAGPPDVAGAAAVAGDARGLSHGGPPMETSMAVGATLIALGAGLALTVLYRTRPED</sequence>
<dbReference type="RefSeq" id="WP_099197500.1">
    <property type="nucleotide sequence ID" value="NZ_JBIRXA010000014.1"/>
</dbReference>
<dbReference type="Proteomes" id="UP000222531">
    <property type="component" value="Unassembled WGS sequence"/>
</dbReference>
<feature type="domain" description="Choice-of-anchor A" evidence="3">
    <location>
        <begin position="75"/>
        <end position="313"/>
    </location>
</feature>
<keyword evidence="2" id="KW-0472">Membrane</keyword>
<feature type="transmembrane region" description="Helical" evidence="2">
    <location>
        <begin position="15"/>
        <end position="37"/>
    </location>
</feature>
<dbReference type="OrthoDB" id="5164681at2"/>
<dbReference type="Pfam" id="PF20597">
    <property type="entry name" value="pAdhesive_15"/>
    <property type="match status" value="1"/>
</dbReference>
<evidence type="ECO:0000259" key="3">
    <source>
        <dbReference type="Pfam" id="PF20597"/>
    </source>
</evidence>
<dbReference type="EMBL" id="NHZO01000151">
    <property type="protein sequence ID" value="PHQ49886.1"/>
    <property type="molecule type" value="Genomic_DNA"/>
</dbReference>
<keyword evidence="2" id="KW-1133">Transmembrane helix</keyword>
<dbReference type="PROSITE" id="PS51257">
    <property type="entry name" value="PROKAR_LIPOPROTEIN"/>
    <property type="match status" value="1"/>
</dbReference>
<keyword evidence="6" id="KW-1185">Reference proteome</keyword>
<evidence type="ECO:0000313" key="4">
    <source>
        <dbReference type="EMBL" id="PHQ49886.1"/>
    </source>
</evidence>
<dbReference type="InterPro" id="IPR026588">
    <property type="entry name" value="Choice_anch_A"/>
</dbReference>
<organism evidence="4 6">
    <name type="scientific">Streptomyces cinnamoneus</name>
    <name type="common">Streptoverticillium cinnamoneum</name>
    <dbReference type="NCBI Taxonomy" id="53446"/>
    <lineage>
        <taxon>Bacteria</taxon>
        <taxon>Bacillati</taxon>
        <taxon>Actinomycetota</taxon>
        <taxon>Actinomycetes</taxon>
        <taxon>Kitasatosporales</taxon>
        <taxon>Streptomycetaceae</taxon>
        <taxon>Streptomyces</taxon>
        <taxon>Streptomyces cinnamoneus group</taxon>
    </lineage>
</organism>
<gene>
    <name evidence="5" type="ORF">BLA24_01450</name>
    <name evidence="4" type="ORF">BLA24_19820</name>
</gene>
<proteinExistence type="predicted"/>
<evidence type="ECO:0000313" key="5">
    <source>
        <dbReference type="EMBL" id="PHQ53390.1"/>
    </source>
</evidence>
<feature type="transmembrane region" description="Helical" evidence="2">
    <location>
        <begin position="420"/>
        <end position="439"/>
    </location>
</feature>
<dbReference type="EMBL" id="NHZO01000023">
    <property type="protein sequence ID" value="PHQ53390.1"/>
    <property type="molecule type" value="Genomic_DNA"/>
</dbReference>
<feature type="compositionally biased region" description="Low complexity" evidence="1">
    <location>
        <begin position="362"/>
        <end position="373"/>
    </location>
</feature>
<name>A0A2G1XF71_STRCJ</name>
<reference evidence="4 6" key="1">
    <citation type="journal article" date="2017" name="Biochemistry">
        <title>Identification of the Biosynthetic Pathway for the Antibiotic Bicyclomycin.</title>
        <authorList>
            <person name="Patteson J."/>
            <person name="Cai W."/>
            <person name="Johnson R.A."/>
            <person name="Santa Maria K."/>
            <person name="Li B."/>
        </authorList>
    </citation>
    <scope>NUCLEOTIDE SEQUENCE [LARGE SCALE GENOMIC DNA]</scope>
    <source>
        <strain evidence="4 6">ATCC 21532</strain>
    </source>
</reference>
<keyword evidence="2" id="KW-0812">Transmembrane</keyword>
<evidence type="ECO:0000313" key="6">
    <source>
        <dbReference type="Proteomes" id="UP000222531"/>
    </source>
</evidence>
<evidence type="ECO:0000256" key="1">
    <source>
        <dbReference type="SAM" id="MobiDB-lite"/>
    </source>
</evidence>
<accession>A0A2G1XF71</accession>
<protein>
    <recommendedName>
        <fullName evidence="3">Choice-of-anchor A domain-containing protein</fullName>
    </recommendedName>
</protein>
<dbReference type="AlphaFoldDB" id="A0A2G1XF71"/>
<evidence type="ECO:0000256" key="2">
    <source>
        <dbReference type="SAM" id="Phobius"/>
    </source>
</evidence>
<feature type="region of interest" description="Disordered" evidence="1">
    <location>
        <begin position="358"/>
        <end position="392"/>
    </location>
</feature>